<evidence type="ECO:0000256" key="7">
    <source>
        <dbReference type="ARBA" id="ARBA00023242"/>
    </source>
</evidence>
<dbReference type="AlphaFoldDB" id="A0A545USJ1"/>
<evidence type="ECO:0000256" key="5">
    <source>
        <dbReference type="ARBA" id="ARBA00023125"/>
    </source>
</evidence>
<keyword evidence="10" id="KW-1185">Reference proteome</keyword>
<proteinExistence type="predicted"/>
<dbReference type="SUPFAM" id="SSF57701">
    <property type="entry name" value="Zn2/Cys6 DNA-binding domain"/>
    <property type="match status" value="1"/>
</dbReference>
<dbReference type="Gene3D" id="4.10.240.10">
    <property type="entry name" value="Zn(2)-C6 fungal-type DNA-binding domain"/>
    <property type="match status" value="1"/>
</dbReference>
<dbReference type="InterPro" id="IPR001138">
    <property type="entry name" value="Zn2Cys6_DnaBD"/>
</dbReference>
<dbReference type="GO" id="GO:0045944">
    <property type="term" value="P:positive regulation of transcription by RNA polymerase II"/>
    <property type="evidence" value="ECO:0007669"/>
    <property type="project" value="TreeGrafter"/>
</dbReference>
<dbReference type="GO" id="GO:0005634">
    <property type="term" value="C:nucleus"/>
    <property type="evidence" value="ECO:0007669"/>
    <property type="project" value="UniProtKB-SubCell"/>
</dbReference>
<evidence type="ECO:0000256" key="2">
    <source>
        <dbReference type="ARBA" id="ARBA00022723"/>
    </source>
</evidence>
<keyword evidence="5" id="KW-0238">DNA-binding</keyword>
<evidence type="ECO:0000256" key="3">
    <source>
        <dbReference type="ARBA" id="ARBA00022833"/>
    </source>
</evidence>
<evidence type="ECO:0000256" key="6">
    <source>
        <dbReference type="ARBA" id="ARBA00023163"/>
    </source>
</evidence>
<evidence type="ECO:0000313" key="9">
    <source>
        <dbReference type="EMBL" id="TQV92423.1"/>
    </source>
</evidence>
<dbReference type="Pfam" id="PF00172">
    <property type="entry name" value="Zn_clus"/>
    <property type="match status" value="1"/>
</dbReference>
<dbReference type="InterPro" id="IPR052202">
    <property type="entry name" value="Yeast_MetPath_Reg"/>
</dbReference>
<dbReference type="PANTHER" id="PTHR47782">
    <property type="entry name" value="ZN(II)2CYS6 TRANSCRIPTION FACTOR (EUROFUNG)-RELATED"/>
    <property type="match status" value="1"/>
</dbReference>
<keyword evidence="7" id="KW-0539">Nucleus</keyword>
<evidence type="ECO:0000256" key="1">
    <source>
        <dbReference type="ARBA" id="ARBA00004123"/>
    </source>
</evidence>
<feature type="domain" description="Zn(2)-C6 fungal-type" evidence="8">
    <location>
        <begin position="19"/>
        <end position="66"/>
    </location>
</feature>
<organism evidence="9 10">
    <name type="scientific">Cordyceps javanica</name>
    <dbReference type="NCBI Taxonomy" id="43265"/>
    <lineage>
        <taxon>Eukaryota</taxon>
        <taxon>Fungi</taxon>
        <taxon>Dikarya</taxon>
        <taxon>Ascomycota</taxon>
        <taxon>Pezizomycotina</taxon>
        <taxon>Sordariomycetes</taxon>
        <taxon>Hypocreomycetidae</taxon>
        <taxon>Hypocreales</taxon>
        <taxon>Cordycipitaceae</taxon>
        <taxon>Cordyceps</taxon>
    </lineage>
</organism>
<evidence type="ECO:0000259" key="8">
    <source>
        <dbReference type="SMART" id="SM00066"/>
    </source>
</evidence>
<name>A0A545USJ1_9HYPO</name>
<evidence type="ECO:0000256" key="4">
    <source>
        <dbReference type="ARBA" id="ARBA00023015"/>
    </source>
</evidence>
<comment type="caution">
    <text evidence="9">The sequence shown here is derived from an EMBL/GenBank/DDBJ whole genome shotgun (WGS) entry which is preliminary data.</text>
</comment>
<dbReference type="InterPro" id="IPR036864">
    <property type="entry name" value="Zn2-C6_fun-type_DNA-bd_sf"/>
</dbReference>
<dbReference type="STRING" id="43265.A0A545USJ1"/>
<protein>
    <submittedName>
        <fullName evidence="9">Fungal specific transcription factor</fullName>
    </submittedName>
</protein>
<dbReference type="CDD" id="cd00067">
    <property type="entry name" value="GAL4"/>
    <property type="match status" value="1"/>
</dbReference>
<comment type="subcellular location">
    <subcellularLocation>
        <location evidence="1">Nucleus</location>
    </subcellularLocation>
</comment>
<sequence length="189" mass="20637">MPEEQGTSRRRADPERRQARGKLACLRCQRRKIRVSACDGDLPACKNCRNVGAACTDGLSARLKDLPRISSLKARIAWLESIIRQRCPDIDLENGQPPQDIDPAMLEVSTLEPDTGITTNIQDVTRVMPEPQQSTQPTQIARPALEQALGGNNASAHEIGMLSLGASQDSRYIGPSSGYFLAQVVALIF</sequence>
<dbReference type="Proteomes" id="UP000315783">
    <property type="component" value="Unassembled WGS sequence"/>
</dbReference>
<keyword evidence="3" id="KW-0862">Zinc</keyword>
<dbReference type="GO" id="GO:0008270">
    <property type="term" value="F:zinc ion binding"/>
    <property type="evidence" value="ECO:0007669"/>
    <property type="project" value="InterPro"/>
</dbReference>
<dbReference type="PANTHER" id="PTHR47782:SF1">
    <property type="entry name" value="PYRIMIDINE PATHWAY REGULATORY PROTEIN 1"/>
    <property type="match status" value="1"/>
</dbReference>
<dbReference type="GO" id="GO:0043565">
    <property type="term" value="F:sequence-specific DNA binding"/>
    <property type="evidence" value="ECO:0007669"/>
    <property type="project" value="TreeGrafter"/>
</dbReference>
<gene>
    <name evidence="9" type="ORF">IF1G_08941</name>
</gene>
<dbReference type="SMART" id="SM00066">
    <property type="entry name" value="GAL4"/>
    <property type="match status" value="1"/>
</dbReference>
<accession>A0A545USJ1</accession>
<keyword evidence="6" id="KW-0804">Transcription</keyword>
<dbReference type="GO" id="GO:0000981">
    <property type="term" value="F:DNA-binding transcription factor activity, RNA polymerase II-specific"/>
    <property type="evidence" value="ECO:0007669"/>
    <property type="project" value="InterPro"/>
</dbReference>
<keyword evidence="4" id="KW-0805">Transcription regulation</keyword>
<reference evidence="9 10" key="1">
    <citation type="journal article" date="2019" name="Appl. Microbiol. Biotechnol.">
        <title>Genome sequence of Isaria javanica and comparative genome analysis insights into family S53 peptidase evolution in fungal entomopathogens.</title>
        <authorList>
            <person name="Lin R."/>
            <person name="Zhang X."/>
            <person name="Xin B."/>
            <person name="Zou M."/>
            <person name="Gao Y."/>
            <person name="Qin F."/>
            <person name="Hu Q."/>
            <person name="Xie B."/>
            <person name="Cheng X."/>
        </authorList>
    </citation>
    <scope>NUCLEOTIDE SEQUENCE [LARGE SCALE GENOMIC DNA]</scope>
    <source>
        <strain evidence="9 10">IJ1G</strain>
    </source>
</reference>
<dbReference type="EMBL" id="SPUK01000015">
    <property type="protein sequence ID" value="TQV92423.1"/>
    <property type="molecule type" value="Genomic_DNA"/>
</dbReference>
<keyword evidence="2" id="KW-0479">Metal-binding</keyword>
<evidence type="ECO:0000313" key="10">
    <source>
        <dbReference type="Proteomes" id="UP000315783"/>
    </source>
</evidence>